<sequence>MSTAKFIAYYRVSTQKQGADGLGIEAQKTAVTRFLNGGDWEIIAEFTEVESGKKANRPELTKAIDLAKKTGAKLVIAKLDRLSRNLHFITGLQEAGIEFVAADMPFATNFNIHILASVAQYEREMISARTKAALSAIKDTIERDGQYTTKEGKVITSLKSGRVTQEAIEKSVATRKAKADEKNRKVAGYIKSLRANGLTLQATADALNKDGLRTSRDCLWTPAAVQRIEKAS</sequence>
<name>A0ABW0VRS7_9ACTN</name>
<dbReference type="Gene3D" id="3.40.50.1390">
    <property type="entry name" value="Resolvase, N-terminal catalytic domain"/>
    <property type="match status" value="1"/>
</dbReference>
<organism evidence="4 5">
    <name type="scientific">Kitasatospora cinereorecta</name>
    <dbReference type="NCBI Taxonomy" id="285560"/>
    <lineage>
        <taxon>Bacteria</taxon>
        <taxon>Bacillati</taxon>
        <taxon>Actinomycetota</taxon>
        <taxon>Actinomycetes</taxon>
        <taxon>Kitasatosporales</taxon>
        <taxon>Streptomycetaceae</taxon>
        <taxon>Kitasatospora</taxon>
    </lineage>
</organism>
<dbReference type="PROSITE" id="PS51736">
    <property type="entry name" value="RECOMBINASES_3"/>
    <property type="match status" value="1"/>
</dbReference>
<dbReference type="SMART" id="SM00857">
    <property type="entry name" value="Resolvase"/>
    <property type="match status" value="1"/>
</dbReference>
<feature type="domain" description="Resolvase/invertase-type recombinase catalytic" evidence="3">
    <location>
        <begin position="5"/>
        <end position="141"/>
    </location>
</feature>
<dbReference type="InterPro" id="IPR006119">
    <property type="entry name" value="Resolv_N"/>
</dbReference>
<dbReference type="EMBL" id="JBHSOC010000212">
    <property type="protein sequence ID" value="MFC5647499.1"/>
    <property type="molecule type" value="Genomic_DNA"/>
</dbReference>
<keyword evidence="5" id="KW-1185">Reference proteome</keyword>
<dbReference type="SUPFAM" id="SSF53041">
    <property type="entry name" value="Resolvase-like"/>
    <property type="match status" value="1"/>
</dbReference>
<dbReference type="Pfam" id="PF00239">
    <property type="entry name" value="Resolvase"/>
    <property type="match status" value="1"/>
</dbReference>
<protein>
    <submittedName>
        <fullName evidence="4">Recombinase family protein</fullName>
    </submittedName>
</protein>
<dbReference type="CDD" id="cd00338">
    <property type="entry name" value="Ser_Recombinase"/>
    <property type="match status" value="1"/>
</dbReference>
<comment type="caution">
    <text evidence="4">The sequence shown here is derived from an EMBL/GenBank/DDBJ whole genome shotgun (WGS) entry which is preliminary data.</text>
</comment>
<evidence type="ECO:0000256" key="1">
    <source>
        <dbReference type="ARBA" id="ARBA00023125"/>
    </source>
</evidence>
<accession>A0ABW0VRS7</accession>
<evidence type="ECO:0000256" key="2">
    <source>
        <dbReference type="ARBA" id="ARBA00023172"/>
    </source>
</evidence>
<evidence type="ECO:0000313" key="4">
    <source>
        <dbReference type="EMBL" id="MFC5647499.1"/>
    </source>
</evidence>
<gene>
    <name evidence="4" type="ORF">ACFPZF_40050</name>
</gene>
<dbReference type="Proteomes" id="UP001596066">
    <property type="component" value="Unassembled WGS sequence"/>
</dbReference>
<reference evidence="5" key="1">
    <citation type="journal article" date="2019" name="Int. J. Syst. Evol. Microbiol.">
        <title>The Global Catalogue of Microorganisms (GCM) 10K type strain sequencing project: providing services to taxonomists for standard genome sequencing and annotation.</title>
        <authorList>
            <consortium name="The Broad Institute Genomics Platform"/>
            <consortium name="The Broad Institute Genome Sequencing Center for Infectious Disease"/>
            <person name="Wu L."/>
            <person name="Ma J."/>
        </authorList>
    </citation>
    <scope>NUCLEOTIDE SEQUENCE [LARGE SCALE GENOMIC DNA]</scope>
    <source>
        <strain evidence="5">CGMCC 4.1622</strain>
    </source>
</reference>
<dbReference type="InterPro" id="IPR050639">
    <property type="entry name" value="SSR_resolvase"/>
</dbReference>
<dbReference type="InterPro" id="IPR036162">
    <property type="entry name" value="Resolvase-like_N_sf"/>
</dbReference>
<dbReference type="PANTHER" id="PTHR30461:SF2">
    <property type="entry name" value="SERINE RECOMBINASE PINE-RELATED"/>
    <property type="match status" value="1"/>
</dbReference>
<dbReference type="RefSeq" id="WP_343828824.1">
    <property type="nucleotide sequence ID" value="NZ_JBHSOC010000212.1"/>
</dbReference>
<evidence type="ECO:0000259" key="3">
    <source>
        <dbReference type="PROSITE" id="PS51736"/>
    </source>
</evidence>
<evidence type="ECO:0000313" key="5">
    <source>
        <dbReference type="Proteomes" id="UP001596066"/>
    </source>
</evidence>
<keyword evidence="1" id="KW-0238">DNA-binding</keyword>
<dbReference type="PANTHER" id="PTHR30461">
    <property type="entry name" value="DNA-INVERTASE FROM LAMBDOID PROPHAGE"/>
    <property type="match status" value="1"/>
</dbReference>
<proteinExistence type="predicted"/>
<keyword evidence="2" id="KW-0233">DNA recombination</keyword>